<organism evidence="3 4">
    <name type="scientific">Pelagibacterium luteolum</name>
    <dbReference type="NCBI Taxonomy" id="440168"/>
    <lineage>
        <taxon>Bacteria</taxon>
        <taxon>Pseudomonadati</taxon>
        <taxon>Pseudomonadota</taxon>
        <taxon>Alphaproteobacteria</taxon>
        <taxon>Hyphomicrobiales</taxon>
        <taxon>Devosiaceae</taxon>
        <taxon>Pelagibacterium</taxon>
    </lineage>
</organism>
<protein>
    <submittedName>
        <fullName evidence="3">Tripartite tricarboxylate transporter TctB family protein</fullName>
    </submittedName>
</protein>
<proteinExistence type="predicted"/>
<dbReference type="OrthoDB" id="8410931at2"/>
<feature type="transmembrane region" description="Helical" evidence="1">
    <location>
        <begin position="79"/>
        <end position="112"/>
    </location>
</feature>
<evidence type="ECO:0000256" key="1">
    <source>
        <dbReference type="SAM" id="Phobius"/>
    </source>
</evidence>
<keyword evidence="1" id="KW-0812">Transmembrane</keyword>
<keyword evidence="1" id="KW-0472">Membrane</keyword>
<reference evidence="3 4" key="1">
    <citation type="submission" date="2016-10" db="EMBL/GenBank/DDBJ databases">
        <authorList>
            <person name="de Groot N.N."/>
        </authorList>
    </citation>
    <scope>NUCLEOTIDE SEQUENCE [LARGE SCALE GENOMIC DNA]</scope>
    <source>
        <strain evidence="3 4">CGMCC 1.10267</strain>
    </source>
</reference>
<dbReference type="STRING" id="440168.SAMN04487974_11114"/>
<dbReference type="Pfam" id="PF07331">
    <property type="entry name" value="TctB"/>
    <property type="match status" value="1"/>
</dbReference>
<evidence type="ECO:0000259" key="2">
    <source>
        <dbReference type="Pfam" id="PF07331"/>
    </source>
</evidence>
<feature type="domain" description="DUF1468" evidence="2">
    <location>
        <begin position="10"/>
        <end position="147"/>
    </location>
</feature>
<evidence type="ECO:0000313" key="3">
    <source>
        <dbReference type="EMBL" id="SDG87988.1"/>
    </source>
</evidence>
<dbReference type="AlphaFoldDB" id="A0A1G7XUV1"/>
<dbReference type="Proteomes" id="UP000199495">
    <property type="component" value="Unassembled WGS sequence"/>
</dbReference>
<dbReference type="InterPro" id="IPR009936">
    <property type="entry name" value="DUF1468"/>
</dbReference>
<feature type="transmembrane region" description="Helical" evidence="1">
    <location>
        <begin position="39"/>
        <end position="59"/>
    </location>
</feature>
<evidence type="ECO:0000313" key="4">
    <source>
        <dbReference type="Proteomes" id="UP000199495"/>
    </source>
</evidence>
<dbReference type="RefSeq" id="WP_090597541.1">
    <property type="nucleotide sequence ID" value="NZ_FNCS01000011.1"/>
</dbReference>
<keyword evidence="1" id="KW-1133">Transmembrane helix</keyword>
<feature type="transmembrane region" description="Helical" evidence="1">
    <location>
        <begin position="124"/>
        <end position="144"/>
    </location>
</feature>
<gene>
    <name evidence="3" type="ORF">SAMN04487974_11114</name>
</gene>
<sequence length="151" mass="16070">MTSKIAPTHLIFLAIAAVVTAFISSSAVSASAQLHNLVIVAPVAAAIAVLVVFIAIRALRQPREPQTESDKASDLASTFADLGLLALFALFCIALTPIGFDAATFLFVWIGVVLGGERRWWLPPLYSAAFTLLLVFGLGSLFPFPMPMLVL</sequence>
<accession>A0A1G7XUV1</accession>
<dbReference type="EMBL" id="FNCS01000011">
    <property type="protein sequence ID" value="SDG87988.1"/>
    <property type="molecule type" value="Genomic_DNA"/>
</dbReference>
<name>A0A1G7XUV1_9HYPH</name>
<keyword evidence="4" id="KW-1185">Reference proteome</keyword>